<evidence type="ECO:0000313" key="1">
    <source>
        <dbReference type="EMBL" id="GAI87439.1"/>
    </source>
</evidence>
<dbReference type="AlphaFoldDB" id="X1U561"/>
<reference evidence="1" key="1">
    <citation type="journal article" date="2014" name="Front. Microbiol.">
        <title>High frequency of phylogenetically diverse reductive dehalogenase-homologous genes in deep subseafloor sedimentary metagenomes.</title>
        <authorList>
            <person name="Kawai M."/>
            <person name="Futagami T."/>
            <person name="Toyoda A."/>
            <person name="Takaki Y."/>
            <person name="Nishi S."/>
            <person name="Hori S."/>
            <person name="Arai W."/>
            <person name="Tsubouchi T."/>
            <person name="Morono Y."/>
            <person name="Uchiyama I."/>
            <person name="Ito T."/>
            <person name="Fujiyama A."/>
            <person name="Inagaki F."/>
            <person name="Takami H."/>
        </authorList>
    </citation>
    <scope>NUCLEOTIDE SEQUENCE</scope>
    <source>
        <strain evidence="1">Expedition CK06-06</strain>
    </source>
</reference>
<accession>X1U561</accession>
<gene>
    <name evidence="1" type="ORF">S12H4_17927</name>
</gene>
<dbReference type="EMBL" id="BARW01008810">
    <property type="protein sequence ID" value="GAI87439.1"/>
    <property type="molecule type" value="Genomic_DNA"/>
</dbReference>
<feature type="non-terminal residue" evidence="1">
    <location>
        <position position="1"/>
    </location>
</feature>
<proteinExistence type="predicted"/>
<sequence>DIKIPGYDIIHLARNPADVVYAGITYSAHNLEIKEPALTGDGSVPRTLVQVAQDAAYTLEDKINATQGGSGGYIKIIKTHEDFLEDIVVELEQTVRILTADSDTTNVVFQLGIPDPLLKKVPLRRYSSKICPHAVPGLFKGLECQYAGEDATCTGKYTDCLTKENEVHFGAELGLDPATTKC</sequence>
<name>X1U561_9ZZZZ</name>
<protein>
    <submittedName>
        <fullName evidence="1">Uncharacterized protein</fullName>
    </submittedName>
</protein>
<comment type="caution">
    <text evidence="1">The sequence shown here is derived from an EMBL/GenBank/DDBJ whole genome shotgun (WGS) entry which is preliminary data.</text>
</comment>
<organism evidence="1">
    <name type="scientific">marine sediment metagenome</name>
    <dbReference type="NCBI Taxonomy" id="412755"/>
    <lineage>
        <taxon>unclassified sequences</taxon>
        <taxon>metagenomes</taxon>
        <taxon>ecological metagenomes</taxon>
    </lineage>
</organism>